<feature type="region of interest" description="Disordered" evidence="1">
    <location>
        <begin position="652"/>
        <end position="675"/>
    </location>
</feature>
<comment type="caution">
    <text evidence="2">The sequence shown here is derived from an EMBL/GenBank/DDBJ whole genome shotgun (WGS) entry which is preliminary data.</text>
</comment>
<evidence type="ECO:0000313" key="3">
    <source>
        <dbReference type="Proteomes" id="UP000437748"/>
    </source>
</evidence>
<dbReference type="SUPFAM" id="SSF52540">
    <property type="entry name" value="P-loop containing nucleoside triphosphate hydrolases"/>
    <property type="match status" value="2"/>
</dbReference>
<keyword evidence="3" id="KW-1185">Reference proteome</keyword>
<accession>A0A6N6VP22</accession>
<dbReference type="Proteomes" id="UP000437748">
    <property type="component" value="Unassembled WGS sequence"/>
</dbReference>
<name>A0A6N6VP22_9BACT</name>
<dbReference type="AlphaFoldDB" id="A0A6N6VP22"/>
<dbReference type="EMBL" id="WFLM01000010">
    <property type="protein sequence ID" value="KAB8035623.1"/>
    <property type="molecule type" value="Genomic_DNA"/>
</dbReference>
<dbReference type="OrthoDB" id="1634048at2"/>
<protein>
    <submittedName>
        <fullName evidence="2">AAA family ATPase</fullName>
    </submittedName>
</protein>
<geneLocation type="plasmid" evidence="2">
    <name>unnamed</name>
</geneLocation>
<keyword evidence="2" id="KW-0614">Plasmid</keyword>
<dbReference type="InterPro" id="IPR027417">
    <property type="entry name" value="P-loop_NTPase"/>
</dbReference>
<dbReference type="CDD" id="cd17933">
    <property type="entry name" value="DEXSc_RecD-like"/>
    <property type="match status" value="1"/>
</dbReference>
<organism evidence="2 3">
    <name type="scientific">Silvanigrella paludirubra</name>
    <dbReference type="NCBI Taxonomy" id="2499159"/>
    <lineage>
        <taxon>Bacteria</taxon>
        <taxon>Pseudomonadati</taxon>
        <taxon>Bdellovibrionota</taxon>
        <taxon>Oligoflexia</taxon>
        <taxon>Silvanigrellales</taxon>
        <taxon>Silvanigrellaceae</taxon>
        <taxon>Silvanigrella</taxon>
    </lineage>
</organism>
<dbReference type="RefSeq" id="WP_153417811.1">
    <property type="nucleotide sequence ID" value="NZ_CM018765.1"/>
</dbReference>
<reference evidence="2 3" key="1">
    <citation type="submission" date="2019-10" db="EMBL/GenBank/DDBJ databases">
        <title>New species of Slilvanegrellaceae.</title>
        <authorList>
            <person name="Pitt A."/>
            <person name="Hahn M.W."/>
        </authorList>
    </citation>
    <scope>NUCLEOTIDE SEQUENCE [LARGE SCALE GENOMIC DNA]</scope>
    <source>
        <strain evidence="2 3">SP-Ram-0.45-NSY-1</strain>
        <plasmid evidence="2">unnamed</plasmid>
    </source>
</reference>
<gene>
    <name evidence="2" type="ORF">GCL60_16885</name>
</gene>
<evidence type="ECO:0000313" key="2">
    <source>
        <dbReference type="EMBL" id="KAB8035623.1"/>
    </source>
</evidence>
<evidence type="ECO:0000256" key="1">
    <source>
        <dbReference type="SAM" id="MobiDB-lite"/>
    </source>
</evidence>
<sequence length="675" mass="76300">MGQKNKEEYVTNESLKIESDTIDIMQRGKSIFESIVEIEEAKKIINSIHNDSIKAGDSGLNSGQKEAIEVYLTSNDRIIAWQGVAGAGKTFSLASATEIAKKNGYIVKGFAPQAEAAKVLAEDAKLSEAHTVKSLLVDTSIAGRASGKEIWIVDEAGTLSAKDAHDLLKKAEFENAKVLLVGDTKQLSSVGAGNPFKQLQEHGIKFAELSEGMRQKDKTLKESVDLIAKGNTKLGLEILEKNGKVNEIADTEKIIANMANDYLKLSKKDLESSLFISSTNYEKEQITNIVRSELKRKEVLKDSVEIKILESLGYNEYALRNANIYSKNDILILNKNEKGLLKNIEYRVLDVNHKNNTIIICSDDFKKEIDVSKIKGNLYQEKIIEISIGDKIKWTKNHSVKKSINKDSKARSERRLNGQYLNVIGIDKQNNTATIEYDKGKKESIDLMKSNFIDYNYVSTVFSSQGKTCNKVYASITNVDRENFYVAVSRARYDCKIYTNNKNILYRNVEKIGANKTAYDKIIEENKIQINLNNDKLKKDHVVKKFSENDLESIKISRKIKEKSFEISYKLGLDPINNDLGKFSKYGNNNQEIIANSIKSEINKEFGINKSTELHTLPVSTLKEIYSLKIQTIAKECQSQYFHKLNPNYKNRPTNIMHNEDLTQKQTISKPKIRR</sequence>
<dbReference type="Gene3D" id="3.40.50.300">
    <property type="entry name" value="P-loop containing nucleotide triphosphate hydrolases"/>
    <property type="match status" value="2"/>
</dbReference>
<proteinExistence type="predicted"/>
<dbReference type="Pfam" id="PF13604">
    <property type="entry name" value="AAA_30"/>
    <property type="match status" value="1"/>
</dbReference>